<sequence>MHSLRKLAFGTKMETIVPDRCVTITSAVNNSKIFVGGVEITRPDLFNNGLFIVHGLEGYVAHVSPLSCNVERMTSLSFASTTAAERSHSAVPQMAVMRLMLMDATLRLRIAGFNILALALKVKFPELVQLQNMTVFTLDDISIFSGGQAYVSSVRFHIVPNQLLTFADLEKLPVGSVLPTLEQGQALVVTTPGGVVAPMRINYVRIKHPDVMHNLRIVIHGLFLPFPRIRSTTPTLGFGGMGFAARPEFTGVGGFDAAVGSKPVEPPVMIRHIKPAAEIDIEEHHGL</sequence>
<dbReference type="PANTHER" id="PTHR33985:SF2">
    <property type="entry name" value="EXPRESSED PROTEIN"/>
    <property type="match status" value="1"/>
</dbReference>
<evidence type="ECO:0000313" key="1">
    <source>
        <dbReference type="EnsemblPlants" id="Kaladp0050s0050.1.v1.1.CDS.1"/>
    </source>
</evidence>
<proteinExistence type="predicted"/>
<reference evidence="1" key="1">
    <citation type="submission" date="2021-01" db="UniProtKB">
        <authorList>
            <consortium name="EnsemblPlants"/>
        </authorList>
    </citation>
    <scope>IDENTIFICATION</scope>
</reference>
<name>A0A7N0U0L6_KALFE</name>
<keyword evidence="2" id="KW-1185">Reference proteome</keyword>
<organism evidence="1 2">
    <name type="scientific">Kalanchoe fedtschenkoi</name>
    <name type="common">Lavender scallops</name>
    <name type="synonym">South American air plant</name>
    <dbReference type="NCBI Taxonomy" id="63787"/>
    <lineage>
        <taxon>Eukaryota</taxon>
        <taxon>Viridiplantae</taxon>
        <taxon>Streptophyta</taxon>
        <taxon>Embryophyta</taxon>
        <taxon>Tracheophyta</taxon>
        <taxon>Spermatophyta</taxon>
        <taxon>Magnoliopsida</taxon>
        <taxon>eudicotyledons</taxon>
        <taxon>Gunneridae</taxon>
        <taxon>Pentapetalae</taxon>
        <taxon>Saxifragales</taxon>
        <taxon>Crassulaceae</taxon>
        <taxon>Kalanchoe</taxon>
    </lineage>
</organism>
<evidence type="ECO:0000313" key="2">
    <source>
        <dbReference type="Proteomes" id="UP000594263"/>
    </source>
</evidence>
<dbReference type="InterPro" id="IPR052806">
    <property type="entry name" value="Fasciclin-like_AGP"/>
</dbReference>
<dbReference type="OMA" id="DHADHAF"/>
<dbReference type="Proteomes" id="UP000594263">
    <property type="component" value="Unplaced"/>
</dbReference>
<dbReference type="EnsemblPlants" id="Kaladp0050s0050.1.v1.1">
    <property type="protein sequence ID" value="Kaladp0050s0050.1.v1.1.CDS.1"/>
    <property type="gene ID" value="Kaladp0050s0050.v1.1"/>
</dbReference>
<dbReference type="Gramene" id="Kaladp0050s0050.1.v1.1">
    <property type="protein sequence ID" value="Kaladp0050s0050.1.v1.1.CDS.1"/>
    <property type="gene ID" value="Kaladp0050s0050.v1.1"/>
</dbReference>
<dbReference type="PANTHER" id="PTHR33985">
    <property type="entry name" value="OS02G0491300 PROTEIN-RELATED"/>
    <property type="match status" value="1"/>
</dbReference>
<accession>A0A7N0U0L6</accession>
<dbReference type="AlphaFoldDB" id="A0A7N0U0L6"/>
<protein>
    <submittedName>
        <fullName evidence="1">Uncharacterized protein</fullName>
    </submittedName>
</protein>